<reference evidence="1 2" key="1">
    <citation type="submission" date="2018-06" db="EMBL/GenBank/DDBJ databases">
        <title>Genomic Encyclopedia of Archaeal and Bacterial Type Strains, Phase II (KMG-II): from individual species to whole genera.</title>
        <authorList>
            <person name="Goeker M."/>
        </authorList>
    </citation>
    <scope>NUCLEOTIDE SEQUENCE [LARGE SCALE GENOMIC DNA]</scope>
    <source>
        <strain evidence="1 2">DSM 22686</strain>
    </source>
</reference>
<evidence type="ECO:0000313" key="2">
    <source>
        <dbReference type="Proteomes" id="UP000249115"/>
    </source>
</evidence>
<organism evidence="1 2">
    <name type="scientific">Algoriphagus ratkowskyi</name>
    <dbReference type="NCBI Taxonomy" id="57028"/>
    <lineage>
        <taxon>Bacteria</taxon>
        <taxon>Pseudomonadati</taxon>
        <taxon>Bacteroidota</taxon>
        <taxon>Cytophagia</taxon>
        <taxon>Cytophagales</taxon>
        <taxon>Cyclobacteriaceae</taxon>
        <taxon>Algoriphagus</taxon>
    </lineage>
</organism>
<sequence length="210" mass="24185">MIDISLRFFCVKVNYEQFPTMENMSIQELQHIITEELFFFEKDPQSEQVKEETLVSLESEKPKTLPKTVHIEESLSRKDEIKPEPLTVRGNFEKGILVLHEEKVLKPEVLEMLGNMINAVGHSMNEMGLLSSDELEGRTLSELYDLNAHIVLKFGRVKHPINALPASDYHIHTEDETEYLFADSLSTISEDRALKGKLWNTLKILFNIAK</sequence>
<accession>A0A2W7QZH3</accession>
<name>A0A2W7QZH3_9BACT</name>
<dbReference type="EMBL" id="QKZU01000011">
    <property type="protein sequence ID" value="PZX53928.1"/>
    <property type="molecule type" value="Genomic_DNA"/>
</dbReference>
<dbReference type="AlphaFoldDB" id="A0A2W7QZH3"/>
<protein>
    <submittedName>
        <fullName evidence="1">Uncharacterized protein</fullName>
    </submittedName>
</protein>
<gene>
    <name evidence="1" type="ORF">LV84_03036</name>
</gene>
<dbReference type="Proteomes" id="UP000249115">
    <property type="component" value="Unassembled WGS sequence"/>
</dbReference>
<proteinExistence type="predicted"/>
<evidence type="ECO:0000313" key="1">
    <source>
        <dbReference type="EMBL" id="PZX53928.1"/>
    </source>
</evidence>
<comment type="caution">
    <text evidence="1">The sequence shown here is derived from an EMBL/GenBank/DDBJ whole genome shotgun (WGS) entry which is preliminary data.</text>
</comment>